<reference evidence="2 3" key="1">
    <citation type="submission" date="2018-11" db="EMBL/GenBank/DDBJ databases">
        <title>Genome sequence of Saitozyma podzolica DSM 27192.</title>
        <authorList>
            <person name="Aliyu H."/>
            <person name="Gorte O."/>
            <person name="Ochsenreither K."/>
        </authorList>
    </citation>
    <scope>NUCLEOTIDE SEQUENCE [LARGE SCALE GENOMIC DNA]</scope>
    <source>
        <strain evidence="2 3">DSM 27192</strain>
    </source>
</reference>
<comment type="caution">
    <text evidence="2">The sequence shown here is derived from an EMBL/GenBank/DDBJ whole genome shotgun (WGS) entry which is preliminary data.</text>
</comment>
<dbReference type="InterPro" id="IPR027417">
    <property type="entry name" value="P-loop_NTPase"/>
</dbReference>
<sequence>MGMGKTFAISLAAVRLSEGISSSASETSPAHVLILVPSTTLAAQICDHLRRLSPESARSSRCPRGDGRQSRIVVATPQEVERDRIDLPHLTHIFLDEPDAMIGPLPGRRGEKMSTHPFYRHPPSFIKVLDGLLGIRVNRDGSRDFSRRKDVTTVWVGAGLSAGVKRLARTNGWVKRESPIDLDFSHDPPTLSNIRHLALAVDSSSGELSPVETPLSPLKNASADRALPPALVGALARIHASSPEPDGMHALVLPPEGTSLDSLSRQLALLEISSFILTSGQDPPIGTSLLLTRRSAVPGLHIDNLHSIYLLHGLDMAGAPKAVGAAAASRQREAWYDLVTGRLGRLGMVGGGRVMSLVMRGSAEEEGIRRLFEQRGWPTLPEQEELPSDMLTT</sequence>
<dbReference type="EMBL" id="RSCD01000023">
    <property type="protein sequence ID" value="RSH83870.1"/>
    <property type="molecule type" value="Genomic_DNA"/>
</dbReference>
<dbReference type="GO" id="GO:0003676">
    <property type="term" value="F:nucleic acid binding"/>
    <property type="evidence" value="ECO:0007669"/>
    <property type="project" value="InterPro"/>
</dbReference>
<dbReference type="InterPro" id="IPR014001">
    <property type="entry name" value="Helicase_ATP-bd"/>
</dbReference>
<proteinExistence type="predicted"/>
<feature type="domain" description="Helicase ATP-binding" evidence="1">
    <location>
        <begin position="1"/>
        <end position="129"/>
    </location>
</feature>
<evidence type="ECO:0000313" key="2">
    <source>
        <dbReference type="EMBL" id="RSH83870.1"/>
    </source>
</evidence>
<keyword evidence="3" id="KW-1185">Reference proteome</keyword>
<dbReference type="Gene3D" id="3.40.50.300">
    <property type="entry name" value="P-loop containing nucleotide triphosphate hydrolases"/>
    <property type="match status" value="1"/>
</dbReference>
<gene>
    <name evidence="2" type="ORF">EHS25_005485</name>
</gene>
<dbReference type="STRING" id="1890683.A0A427XYF5"/>
<evidence type="ECO:0000313" key="3">
    <source>
        <dbReference type="Proteomes" id="UP000279259"/>
    </source>
</evidence>
<dbReference type="AlphaFoldDB" id="A0A427XYF5"/>
<accession>A0A427XYF5</accession>
<dbReference type="Proteomes" id="UP000279259">
    <property type="component" value="Unassembled WGS sequence"/>
</dbReference>
<dbReference type="OrthoDB" id="10256233at2759"/>
<protein>
    <recommendedName>
        <fullName evidence="1">Helicase ATP-binding domain-containing protein</fullName>
    </recommendedName>
</protein>
<dbReference type="SUPFAM" id="SSF52540">
    <property type="entry name" value="P-loop containing nucleoside triphosphate hydrolases"/>
    <property type="match status" value="2"/>
</dbReference>
<dbReference type="PROSITE" id="PS51192">
    <property type="entry name" value="HELICASE_ATP_BIND_1"/>
    <property type="match status" value="1"/>
</dbReference>
<dbReference type="Pfam" id="PF00270">
    <property type="entry name" value="DEAD"/>
    <property type="match status" value="1"/>
</dbReference>
<dbReference type="GO" id="GO:0005524">
    <property type="term" value="F:ATP binding"/>
    <property type="evidence" value="ECO:0007669"/>
    <property type="project" value="InterPro"/>
</dbReference>
<name>A0A427XYF5_9TREE</name>
<organism evidence="2 3">
    <name type="scientific">Saitozyma podzolica</name>
    <dbReference type="NCBI Taxonomy" id="1890683"/>
    <lineage>
        <taxon>Eukaryota</taxon>
        <taxon>Fungi</taxon>
        <taxon>Dikarya</taxon>
        <taxon>Basidiomycota</taxon>
        <taxon>Agaricomycotina</taxon>
        <taxon>Tremellomycetes</taxon>
        <taxon>Tremellales</taxon>
        <taxon>Trimorphomycetaceae</taxon>
        <taxon>Saitozyma</taxon>
    </lineage>
</organism>
<evidence type="ECO:0000259" key="1">
    <source>
        <dbReference type="PROSITE" id="PS51192"/>
    </source>
</evidence>
<dbReference type="InterPro" id="IPR011545">
    <property type="entry name" value="DEAD/DEAH_box_helicase_dom"/>
</dbReference>